<dbReference type="Pfam" id="PF18318">
    <property type="entry name" value="Gln-synt_C-ter"/>
    <property type="match status" value="1"/>
</dbReference>
<feature type="domain" description="GS beta-grasp" evidence="4">
    <location>
        <begin position="91"/>
        <end position="184"/>
    </location>
</feature>
<feature type="domain" description="GS catalytic" evidence="5">
    <location>
        <begin position="189"/>
        <end position="622"/>
    </location>
</feature>
<evidence type="ECO:0000313" key="7">
    <source>
        <dbReference type="Proteomes" id="UP000824225"/>
    </source>
</evidence>
<accession>A0A9D2KMQ8</accession>
<dbReference type="Pfam" id="PF12437">
    <property type="entry name" value="GSIII_N"/>
    <property type="match status" value="1"/>
</dbReference>
<dbReference type="InterPro" id="IPR040577">
    <property type="entry name" value="Gln-synt_C"/>
</dbReference>
<comment type="caution">
    <text evidence="6">The sequence shown here is derived from an EMBL/GenBank/DDBJ whole genome shotgun (WGS) entry which is preliminary data.</text>
</comment>
<evidence type="ECO:0000256" key="1">
    <source>
        <dbReference type="PROSITE-ProRule" id="PRU01330"/>
    </source>
</evidence>
<evidence type="ECO:0000256" key="3">
    <source>
        <dbReference type="SAM" id="MobiDB-lite"/>
    </source>
</evidence>
<dbReference type="SMART" id="SM01230">
    <property type="entry name" value="Gln-synt_C"/>
    <property type="match status" value="1"/>
</dbReference>
<dbReference type="InterPro" id="IPR022147">
    <property type="entry name" value="GSIII_N"/>
</dbReference>
<dbReference type="InterPro" id="IPR027303">
    <property type="entry name" value="Gln_synth_gly_rich_site"/>
</dbReference>
<dbReference type="GO" id="GO:0004356">
    <property type="term" value="F:glutamine synthetase activity"/>
    <property type="evidence" value="ECO:0007669"/>
    <property type="project" value="InterPro"/>
</dbReference>
<dbReference type="EMBL" id="DXAN01000022">
    <property type="protein sequence ID" value="HJA08808.1"/>
    <property type="molecule type" value="Genomic_DNA"/>
</dbReference>
<dbReference type="InterPro" id="IPR014746">
    <property type="entry name" value="Gln_synth/guanido_kin_cat_dom"/>
</dbReference>
<name>A0A9D2KMQ8_9BACT</name>
<dbReference type="AlphaFoldDB" id="A0A9D2KMQ8"/>
<proteinExistence type="inferred from homology"/>
<dbReference type="PROSITE" id="PS51986">
    <property type="entry name" value="GS_BETA_GRASP"/>
    <property type="match status" value="1"/>
</dbReference>
<evidence type="ECO:0000259" key="4">
    <source>
        <dbReference type="PROSITE" id="PS51986"/>
    </source>
</evidence>
<dbReference type="InterPro" id="IPR052725">
    <property type="entry name" value="GS_Type-3"/>
</dbReference>
<dbReference type="SUPFAM" id="SSF55931">
    <property type="entry name" value="Glutamine synthetase/guanido kinase"/>
    <property type="match status" value="1"/>
</dbReference>
<organism evidence="6 7">
    <name type="scientific">Candidatus Mailhella merdigallinarum</name>
    <dbReference type="NCBI Taxonomy" id="2838658"/>
    <lineage>
        <taxon>Bacteria</taxon>
        <taxon>Pseudomonadati</taxon>
        <taxon>Thermodesulfobacteriota</taxon>
        <taxon>Desulfovibrionia</taxon>
        <taxon>Desulfovibrionales</taxon>
        <taxon>Desulfovibrionaceae</taxon>
        <taxon>Mailhella</taxon>
    </lineage>
</organism>
<dbReference type="Pfam" id="PF00120">
    <property type="entry name" value="Gln-synt_C"/>
    <property type="match status" value="1"/>
</dbReference>
<dbReference type="Proteomes" id="UP000824225">
    <property type="component" value="Unassembled WGS sequence"/>
</dbReference>
<reference evidence="6" key="1">
    <citation type="journal article" date="2021" name="PeerJ">
        <title>Extensive microbial diversity within the chicken gut microbiome revealed by metagenomics and culture.</title>
        <authorList>
            <person name="Gilroy R."/>
            <person name="Ravi A."/>
            <person name="Getino M."/>
            <person name="Pursley I."/>
            <person name="Horton D.L."/>
            <person name="Alikhan N.F."/>
            <person name="Baker D."/>
            <person name="Gharbi K."/>
            <person name="Hall N."/>
            <person name="Watson M."/>
            <person name="Adriaenssens E.M."/>
            <person name="Foster-Nyarko E."/>
            <person name="Jarju S."/>
            <person name="Secka A."/>
            <person name="Antonio M."/>
            <person name="Oren A."/>
            <person name="Chaudhuri R.R."/>
            <person name="La Ragione R."/>
            <person name="Hildebrand F."/>
            <person name="Pallen M.J."/>
        </authorList>
    </citation>
    <scope>NUCLEOTIDE SEQUENCE</scope>
    <source>
        <strain evidence="6">CHK186-16707</strain>
    </source>
</reference>
<evidence type="ECO:0000259" key="5">
    <source>
        <dbReference type="PROSITE" id="PS51987"/>
    </source>
</evidence>
<comment type="similarity">
    <text evidence="1 2">Belongs to the glutamine synthetase family.</text>
</comment>
<dbReference type="Gene3D" id="3.30.590.10">
    <property type="entry name" value="Glutamine synthetase/guanido kinase, catalytic domain"/>
    <property type="match status" value="1"/>
</dbReference>
<sequence length="747" mass="82081">MSSPRQEAIRDILSDDTPEESSGPAPLRPTVDMQSLFGRDVFNLHAMRERLPRDTYRKMEKTIRCRAPMPADIADIVAGAIRDWALERGATHYTHWFQPMTGVTAEKHDAFLAPTGDGHAIQEFSGKMLVCGEPDASSFPSGGIRSTFEARGYTAWDPTVPVFILPGRGGNTLHIPTIFYSWSGESLDRKTPLLRSIEAVSRQALRVLRLFGDHDATHVSPMVGAEQEYFLVDRRLAALRPDLLMTGTTLSGLPSPKGQEMEDHYFGAVPRRVMAFMQDVENRLIALGIPVRTRHNEVAPGQFEMAPLHEEVNIATDHNMLIMNMLRHVAPDHGFVCLLHEKPFAGVNGSGKHNNWSLCSSDGRNLLDPGDTPRTNARFLVFLAAVLRAVHKHAMALRLGTIGAGNDHRLGANEAPPAIISVYLGDLLEETLLSIIGEQPAHARTAPMEIGVSTLPPLPRDYSDRNRTSPFAFTGNKFEFRAVGSSQSIAPANIALNSAVACALDDIATELEAAVEGGKELNDALKDLLPRLFREHMPVVFNGNGYSAEWPEEAARRGLPNLKDTVAALEHYDDPEVMEVFLRNRVLSEPEILARQEILQENYALTVGIEASVLERMLREIVLPVTLRAQGEAARLVAEIRAAEGTPANVGADVGAGAANSLPTNLEERRYAAFRAHNSALMTALDELHTAREQLAGMDDAPARARAARDAVLPLMLRCREQCDALEGMTDDAAWPLPKYAELLWTH</sequence>
<dbReference type="InterPro" id="IPR008146">
    <property type="entry name" value="Gln_synth_cat_dom"/>
</dbReference>
<dbReference type="PROSITE" id="PS51987">
    <property type="entry name" value="GS_CATALYTIC"/>
    <property type="match status" value="1"/>
</dbReference>
<gene>
    <name evidence="6" type="ORF">H9962_06440</name>
</gene>
<dbReference type="PANTHER" id="PTHR42974">
    <property type="entry name" value="GLUTAMINE SYNTHETASE"/>
    <property type="match status" value="1"/>
</dbReference>
<feature type="region of interest" description="Disordered" evidence="3">
    <location>
        <begin position="1"/>
        <end position="30"/>
    </location>
</feature>
<protein>
    <submittedName>
        <fullName evidence="6">Glutamine synthetase III</fullName>
    </submittedName>
</protein>
<dbReference type="PROSITE" id="PS00181">
    <property type="entry name" value="GLNA_ATP"/>
    <property type="match status" value="1"/>
</dbReference>
<reference evidence="6" key="2">
    <citation type="submission" date="2021-04" db="EMBL/GenBank/DDBJ databases">
        <authorList>
            <person name="Gilroy R."/>
        </authorList>
    </citation>
    <scope>NUCLEOTIDE SEQUENCE</scope>
    <source>
        <strain evidence="6">CHK186-16707</strain>
    </source>
</reference>
<evidence type="ECO:0000313" key="6">
    <source>
        <dbReference type="EMBL" id="HJA08808.1"/>
    </source>
</evidence>
<dbReference type="PANTHER" id="PTHR42974:SF1">
    <property type="entry name" value="TYPE-3 GLUTAMINE SYNTHETASE"/>
    <property type="match status" value="1"/>
</dbReference>
<dbReference type="Gene3D" id="1.20.120.1560">
    <property type="match status" value="1"/>
</dbReference>
<dbReference type="GO" id="GO:0006542">
    <property type="term" value="P:glutamine biosynthetic process"/>
    <property type="evidence" value="ECO:0007669"/>
    <property type="project" value="InterPro"/>
</dbReference>
<evidence type="ECO:0000256" key="2">
    <source>
        <dbReference type="RuleBase" id="RU000384"/>
    </source>
</evidence>
<dbReference type="InterPro" id="IPR008147">
    <property type="entry name" value="Gln_synt_N"/>
</dbReference>